<dbReference type="PANTHER" id="PTHR30354:SF26">
    <property type="entry name" value="TRANSPORTER, PUTATIVE-RELATED"/>
    <property type="match status" value="1"/>
</dbReference>
<evidence type="ECO:0000313" key="2">
    <source>
        <dbReference type="EMBL" id="KHD84627.1"/>
    </source>
</evidence>
<feature type="transmembrane region" description="Helical" evidence="1">
    <location>
        <begin position="185"/>
        <end position="209"/>
    </location>
</feature>
<dbReference type="OrthoDB" id="9787129at2"/>
<feature type="transmembrane region" description="Helical" evidence="1">
    <location>
        <begin position="303"/>
        <end position="324"/>
    </location>
</feature>
<feature type="transmembrane region" description="Helical" evidence="1">
    <location>
        <begin position="12"/>
        <end position="29"/>
    </location>
</feature>
<gene>
    <name evidence="3" type="ORF">G4D61_03900</name>
    <name evidence="2" type="ORF">NG54_14295</name>
</gene>
<dbReference type="EMBL" id="JRUN01000049">
    <property type="protein sequence ID" value="KHD84627.1"/>
    <property type="molecule type" value="Genomic_DNA"/>
</dbReference>
<dbReference type="STRING" id="363870.NG54_14295"/>
<feature type="transmembrane region" description="Helical" evidence="1">
    <location>
        <begin position="270"/>
        <end position="291"/>
    </location>
</feature>
<feature type="transmembrane region" description="Helical" evidence="1">
    <location>
        <begin position="427"/>
        <end position="451"/>
    </location>
</feature>
<feature type="transmembrane region" description="Helical" evidence="1">
    <location>
        <begin position="110"/>
        <end position="135"/>
    </location>
</feature>
<feature type="transmembrane region" description="Helical" evidence="1">
    <location>
        <begin position="147"/>
        <end position="165"/>
    </location>
</feature>
<dbReference type="PIRSF" id="PIRSF002746">
    <property type="entry name" value="Gluconate_transporter"/>
    <property type="match status" value="1"/>
</dbReference>
<evidence type="ECO:0000256" key="1">
    <source>
        <dbReference type="SAM" id="Phobius"/>
    </source>
</evidence>
<dbReference type="GO" id="GO:0015128">
    <property type="term" value="F:gluconate transmembrane transporter activity"/>
    <property type="evidence" value="ECO:0007669"/>
    <property type="project" value="InterPro"/>
</dbReference>
<dbReference type="GO" id="GO:0005886">
    <property type="term" value="C:plasma membrane"/>
    <property type="evidence" value="ECO:0007669"/>
    <property type="project" value="TreeGrafter"/>
</dbReference>
<keyword evidence="5" id="KW-1185">Reference proteome</keyword>
<protein>
    <submittedName>
        <fullName evidence="3">GntP family permease</fullName>
    </submittedName>
    <submittedName>
        <fullName evidence="2">Permease DsdX</fullName>
    </submittedName>
</protein>
<feature type="transmembrane region" description="Helical" evidence="1">
    <location>
        <begin position="392"/>
        <end position="415"/>
    </location>
</feature>
<keyword evidence="1" id="KW-1133">Transmembrane helix</keyword>
<reference evidence="3 5" key="3">
    <citation type="submission" date="2020-03" db="EMBL/GenBank/DDBJ databases">
        <title>Bacillus aquiflavi sp. nov., isolated from yellow water of strong flavor Chinese baijiu in Yibin region of China.</title>
        <authorList>
            <person name="Xie J."/>
        </authorList>
    </citation>
    <scope>NUCLEOTIDE SEQUENCE [LARGE SCALE GENOMIC DNA]</scope>
    <source>
        <strain evidence="3 5">Gsoil 114</strain>
    </source>
</reference>
<feature type="transmembrane region" description="Helical" evidence="1">
    <location>
        <begin position="336"/>
        <end position="359"/>
    </location>
</feature>
<dbReference type="Pfam" id="PF02447">
    <property type="entry name" value="GntP_permease"/>
    <property type="match status" value="1"/>
</dbReference>
<organism evidence="2 4">
    <name type="scientific">Heyndrickxia ginsengihumi</name>
    <dbReference type="NCBI Taxonomy" id="363870"/>
    <lineage>
        <taxon>Bacteria</taxon>
        <taxon>Bacillati</taxon>
        <taxon>Bacillota</taxon>
        <taxon>Bacilli</taxon>
        <taxon>Bacillales</taxon>
        <taxon>Bacillaceae</taxon>
        <taxon>Heyndrickxia</taxon>
    </lineage>
</organism>
<accession>A0A0A6XWV7</accession>
<feature type="transmembrane region" description="Helical" evidence="1">
    <location>
        <begin position="235"/>
        <end position="258"/>
    </location>
</feature>
<evidence type="ECO:0000313" key="3">
    <source>
        <dbReference type="EMBL" id="NEY19113.1"/>
    </source>
</evidence>
<evidence type="ECO:0000313" key="4">
    <source>
        <dbReference type="Proteomes" id="UP000030588"/>
    </source>
</evidence>
<reference evidence="2 4" key="1">
    <citation type="submission" date="2014-10" db="EMBL/GenBank/DDBJ databases">
        <title>Draft genome of phytase producing Bacillus ginsengihumi strain M2.11.</title>
        <authorList>
            <person name="Toymentseva A."/>
            <person name="Boulygina E.A."/>
            <person name="Kazakov S.V."/>
            <person name="Kayumov I."/>
            <person name="Suleimanova A.D."/>
            <person name="Mardanova A.M."/>
            <person name="Maria S.N."/>
            <person name="Sergey M.Y."/>
            <person name="Sharipova M.R."/>
        </authorList>
    </citation>
    <scope>NUCLEOTIDE SEQUENCE [LARGE SCALE GENOMIC DNA]</scope>
    <source>
        <strain evidence="2 4">M2.11</strain>
    </source>
</reference>
<evidence type="ECO:0000313" key="5">
    <source>
        <dbReference type="Proteomes" id="UP000476934"/>
    </source>
</evidence>
<proteinExistence type="predicted"/>
<reference evidence="3 5" key="2">
    <citation type="submission" date="2020-02" db="EMBL/GenBank/DDBJ databases">
        <authorList>
            <person name="Feng H."/>
        </authorList>
    </citation>
    <scope>NUCLEOTIDE SEQUENCE [LARGE SCALE GENOMIC DNA]</scope>
    <source>
        <strain evidence="3 5">Gsoil 114</strain>
    </source>
</reference>
<dbReference type="Proteomes" id="UP000476934">
    <property type="component" value="Unassembled WGS sequence"/>
</dbReference>
<dbReference type="NCBIfam" id="TIGR00791">
    <property type="entry name" value="gntP"/>
    <property type="match status" value="1"/>
</dbReference>
<dbReference type="InterPro" id="IPR003474">
    <property type="entry name" value="Glcn_transporter"/>
</dbReference>
<dbReference type="Proteomes" id="UP000030588">
    <property type="component" value="Unassembled WGS sequence"/>
</dbReference>
<feature type="transmembrane region" description="Helical" evidence="1">
    <location>
        <begin position="64"/>
        <end position="83"/>
    </location>
</feature>
<feature type="transmembrane region" description="Helical" evidence="1">
    <location>
        <begin position="35"/>
        <end position="52"/>
    </location>
</feature>
<sequence length="452" mass="47673">MESLFGLSHSNSLLIYTLVAIILLIFLIAKVNWHPFISLLVVSVLLGMAAGMKLPAVADAIQDGVGSTLGSIAVIIGLGTMLGKMMAESGGADRIANTLLNKFGERKVHWTMMAVAFIVGIPVFFEVGVVLLIPLLYTIARRTKMSLVKIGIPMLAGLSTVHGLLPPHPAPMIAVEGLHANVAKTILYAIIVGLPAAIIAGPVFGSFIAKRIKVEPPKQLSEQFSKKDDRKLPSFGTTMITILLPVILMLIGSLSTVFHESSVIAEWSSFLGKPIIALVISVIVSFFTLGYARGFNKKQLSSFMGECLAPTATIILVIGAGGAFKNILITSGVGNAIADLATSANISPILFAWFVAALIRVATGSATVAMTTAVGIVAPVLAHATGSVNIELIVLAIGAGSLILSHVNDAGFWMVKEFFNMTVTQTLKTWTVMETLLSVIALVLILVINAIV</sequence>
<dbReference type="EMBL" id="JAAIWK010000004">
    <property type="protein sequence ID" value="NEY19113.1"/>
    <property type="molecule type" value="Genomic_DNA"/>
</dbReference>
<keyword evidence="1" id="KW-0472">Membrane</keyword>
<keyword evidence="1" id="KW-0812">Transmembrane</keyword>
<dbReference type="RefSeq" id="WP_025730403.1">
    <property type="nucleotide sequence ID" value="NZ_JAAIWK010000004.1"/>
</dbReference>
<comment type="caution">
    <text evidence="2">The sequence shown here is derived from an EMBL/GenBank/DDBJ whole genome shotgun (WGS) entry which is preliminary data.</text>
</comment>
<dbReference type="PANTHER" id="PTHR30354">
    <property type="entry name" value="GNT FAMILY GLUCONATE TRANSPORTER"/>
    <property type="match status" value="1"/>
</dbReference>
<dbReference type="AlphaFoldDB" id="A0A0A6XWV7"/>
<name>A0A0A6XWV7_9BACI</name>